<dbReference type="AlphaFoldDB" id="A0AB38UTX1"/>
<sequence length="49" mass="5092">MAGLGAATIALVAHLDQQKIHTGTAQIGVNHGESNVQWSTGMNNEFGKS</sequence>
<evidence type="ECO:0000313" key="3">
    <source>
        <dbReference type="Proteomes" id="UP000271464"/>
    </source>
</evidence>
<name>A0AB38UTX1_9MYCO</name>
<dbReference type="EMBL" id="UPHL01000068">
    <property type="protein sequence ID" value="VAZ83923.1"/>
    <property type="molecule type" value="Genomic_DNA"/>
</dbReference>
<dbReference type="EMBL" id="UPHM01000058">
    <property type="protein sequence ID" value="VAZ94023.1"/>
    <property type="molecule type" value="Genomic_DNA"/>
</dbReference>
<evidence type="ECO:0000313" key="4">
    <source>
        <dbReference type="Proteomes" id="UP000279331"/>
    </source>
</evidence>
<protein>
    <submittedName>
        <fullName evidence="1">Uncharacterized protein</fullName>
    </submittedName>
</protein>
<accession>A0AB38UTX1</accession>
<comment type="caution">
    <text evidence="1">The sequence shown here is derived from an EMBL/GenBank/DDBJ whole genome shotgun (WGS) entry which is preliminary data.</text>
</comment>
<dbReference type="Proteomes" id="UP000271464">
    <property type="component" value="Unassembled WGS sequence"/>
</dbReference>
<gene>
    <name evidence="1" type="ORF">LAUMK42_02742</name>
    <name evidence="2" type="ORF">LAUMK4_02669</name>
</gene>
<dbReference type="Proteomes" id="UP000279331">
    <property type="component" value="Unassembled WGS sequence"/>
</dbReference>
<evidence type="ECO:0000313" key="1">
    <source>
        <dbReference type="EMBL" id="VAZ83923.1"/>
    </source>
</evidence>
<proteinExistence type="predicted"/>
<keyword evidence="3" id="KW-1185">Reference proteome</keyword>
<organism evidence="1 4">
    <name type="scientific">Mycobacterium persicum</name>
    <dbReference type="NCBI Taxonomy" id="1487726"/>
    <lineage>
        <taxon>Bacteria</taxon>
        <taxon>Bacillati</taxon>
        <taxon>Actinomycetota</taxon>
        <taxon>Actinomycetes</taxon>
        <taxon>Mycobacteriales</taxon>
        <taxon>Mycobacteriaceae</taxon>
        <taxon>Mycobacterium</taxon>
    </lineage>
</organism>
<reference evidence="3 4" key="1">
    <citation type="submission" date="2018-09" db="EMBL/GenBank/DDBJ databases">
        <authorList>
            <person name="Tagini F."/>
        </authorList>
    </citation>
    <scope>NUCLEOTIDE SEQUENCE [LARGE SCALE GENOMIC DNA]</scope>
    <source>
        <strain evidence="2 3">MK4</strain>
        <strain evidence="1 4">MK42</strain>
    </source>
</reference>
<evidence type="ECO:0000313" key="2">
    <source>
        <dbReference type="EMBL" id="VAZ94023.1"/>
    </source>
</evidence>